<dbReference type="InterPro" id="IPR024954">
    <property type="entry name" value="SSRP1_DD"/>
</dbReference>
<protein>
    <submittedName>
        <fullName evidence="3">Uncharacterized protein</fullName>
    </submittedName>
</protein>
<dbReference type="InterPro" id="IPR050454">
    <property type="entry name" value="RTT106/SSRP1_HistChap/FACT"/>
</dbReference>
<dbReference type="Gene3D" id="2.30.29.220">
    <property type="entry name" value="Structure-specific recognition protein (SSRP1)"/>
    <property type="match status" value="1"/>
</dbReference>
<evidence type="ECO:0000259" key="2">
    <source>
        <dbReference type="Pfam" id="PF21103"/>
    </source>
</evidence>
<dbReference type="Proteomes" id="UP000886595">
    <property type="component" value="Unassembled WGS sequence"/>
</dbReference>
<organism evidence="3 4">
    <name type="scientific">Brassica carinata</name>
    <name type="common">Ethiopian mustard</name>
    <name type="synonym">Abyssinian cabbage</name>
    <dbReference type="NCBI Taxonomy" id="52824"/>
    <lineage>
        <taxon>Eukaryota</taxon>
        <taxon>Viridiplantae</taxon>
        <taxon>Streptophyta</taxon>
        <taxon>Embryophyta</taxon>
        <taxon>Tracheophyta</taxon>
        <taxon>Spermatophyta</taxon>
        <taxon>Magnoliopsida</taxon>
        <taxon>eudicotyledons</taxon>
        <taxon>Gunneridae</taxon>
        <taxon>Pentapetalae</taxon>
        <taxon>rosids</taxon>
        <taxon>malvids</taxon>
        <taxon>Brassicales</taxon>
        <taxon>Brassicaceae</taxon>
        <taxon>Brassiceae</taxon>
        <taxon>Brassica</taxon>
    </lineage>
</organism>
<dbReference type="InterPro" id="IPR038167">
    <property type="entry name" value="SSRP1_sf"/>
</dbReference>
<comment type="caution">
    <text evidence="3">The sequence shown here is derived from an EMBL/GenBank/DDBJ whole genome shotgun (WGS) entry which is preliminary data.</text>
</comment>
<dbReference type="PANTHER" id="PTHR45849:SF1">
    <property type="entry name" value="FACT COMPLEX SUBUNIT SSRP1"/>
    <property type="match status" value="1"/>
</dbReference>
<dbReference type="AlphaFoldDB" id="A0A8X7WII1"/>
<dbReference type="Gene3D" id="2.30.29.150">
    <property type="match status" value="1"/>
</dbReference>
<gene>
    <name evidence="3" type="ORF">Bca52824_002066</name>
</gene>
<dbReference type="Pfam" id="PF03531">
    <property type="entry name" value="SSrecog"/>
    <property type="match status" value="1"/>
</dbReference>
<proteinExistence type="predicted"/>
<accession>A0A8X7WII1</accession>
<dbReference type="GO" id="GO:0035101">
    <property type="term" value="C:FACT complex"/>
    <property type="evidence" value="ECO:0007669"/>
    <property type="project" value="TreeGrafter"/>
</dbReference>
<evidence type="ECO:0000313" key="3">
    <source>
        <dbReference type="EMBL" id="KAG2330886.1"/>
    </source>
</evidence>
<feature type="domain" description="SSRP1 dimerization" evidence="1">
    <location>
        <begin position="47"/>
        <end position="98"/>
    </location>
</feature>
<sequence>MSDLVIFTDRDLTELVHQQRPIFAEVQQLSLFSSSLVTVLIVDLCLNSVTLVEFKLHYVIKTQLQVKNDVLLEFHVDDTAGANEKDSLMEISFHIPNTNTKFVGDETRPPAQVFNDNILKVADVGAGVEEAIVTFEGVGTMWSCTFLSYVCKDKGTTLKFNTVVLPLVSASKDPPIRKGQTLYPHIVMQFETDSVVENDSYQLSD</sequence>
<dbReference type="Pfam" id="PF21103">
    <property type="entry name" value="PH1_SSRP1-like"/>
    <property type="match status" value="1"/>
</dbReference>
<keyword evidence="4" id="KW-1185">Reference proteome</keyword>
<evidence type="ECO:0000313" key="4">
    <source>
        <dbReference type="Proteomes" id="UP000886595"/>
    </source>
</evidence>
<feature type="domain" description="FACT complex subunit SSRP1-like first PH" evidence="2">
    <location>
        <begin position="171"/>
        <end position="198"/>
    </location>
</feature>
<dbReference type="InterPro" id="IPR048993">
    <property type="entry name" value="SSRP1-like_PH1"/>
</dbReference>
<dbReference type="PANTHER" id="PTHR45849">
    <property type="entry name" value="FACT COMPLEX SUBUNIT SSRP1"/>
    <property type="match status" value="1"/>
</dbReference>
<evidence type="ECO:0000259" key="1">
    <source>
        <dbReference type="Pfam" id="PF03531"/>
    </source>
</evidence>
<dbReference type="OrthoDB" id="1708760at2759"/>
<dbReference type="EMBL" id="JAAMPC010000001">
    <property type="protein sequence ID" value="KAG2330886.1"/>
    <property type="molecule type" value="Genomic_DNA"/>
</dbReference>
<reference evidence="3 4" key="1">
    <citation type="submission" date="2020-02" db="EMBL/GenBank/DDBJ databases">
        <authorList>
            <person name="Ma Q."/>
            <person name="Huang Y."/>
            <person name="Song X."/>
            <person name="Pei D."/>
        </authorList>
    </citation>
    <scope>NUCLEOTIDE SEQUENCE [LARGE SCALE GENOMIC DNA]</scope>
    <source>
        <strain evidence="3">Sxm20200214</strain>
        <tissue evidence="3">Leaf</tissue>
    </source>
</reference>
<dbReference type="GO" id="GO:0031491">
    <property type="term" value="F:nucleosome binding"/>
    <property type="evidence" value="ECO:0007669"/>
    <property type="project" value="TreeGrafter"/>
</dbReference>
<name>A0A8X7WII1_BRACI</name>
<dbReference type="GO" id="GO:0042393">
    <property type="term" value="F:histone binding"/>
    <property type="evidence" value="ECO:0007669"/>
    <property type="project" value="TreeGrafter"/>
</dbReference>